<evidence type="ECO:0000256" key="1">
    <source>
        <dbReference type="SAM" id="MobiDB-lite"/>
    </source>
</evidence>
<evidence type="ECO:0000313" key="3">
    <source>
        <dbReference type="EMBL" id="KAJ4253825.1"/>
    </source>
</evidence>
<feature type="region of interest" description="Disordered" evidence="1">
    <location>
        <begin position="25"/>
        <end position="48"/>
    </location>
</feature>
<gene>
    <name evidence="3" type="ORF">NW762_010220</name>
</gene>
<feature type="domain" description="F-box" evidence="2">
    <location>
        <begin position="248"/>
        <end position="295"/>
    </location>
</feature>
<proteinExistence type="predicted"/>
<evidence type="ECO:0000313" key="4">
    <source>
        <dbReference type="Proteomes" id="UP001152049"/>
    </source>
</evidence>
<dbReference type="AlphaFoldDB" id="A0A9W8RUQ1"/>
<reference evidence="3" key="1">
    <citation type="submission" date="2022-09" db="EMBL/GenBank/DDBJ databases">
        <title>Fusarium specimens isolated from Avocado Roots.</title>
        <authorList>
            <person name="Stajich J."/>
            <person name="Roper C."/>
            <person name="Heimlech-Rivalta G."/>
        </authorList>
    </citation>
    <scope>NUCLEOTIDE SEQUENCE</scope>
    <source>
        <strain evidence="3">CF00136</strain>
    </source>
</reference>
<sequence>MGSFHTYCAICGATLHGAEIKDQTNSDKNEENCYGTDESDSDGDEEGYYNPDVINEDDIEWTMQVHILGFNLLASSISKFAPATPVVRLLVRPRLIAYRFYISGSGWADCLGGVGVEEGDDPDFQYASPHVTMYGETEGPERIFPFHWPCYETLTRYITRTPNTTELDKGALYKAFNDINQEYRSLYLDYGDAGRFQEQFWESEYGMEYLVINPQYRPELKSQILDFINSERFKSTPLSQIIQNHSAIDQLARLPQTVMFEFMDLLDNDSLTNLCRASRSTFLRLRGDQFFWKRRIMIRMPYFIELKEILEDGSQLSAAQDLRKIFFWAEIASEPKSGVTGFMLPIANRRRIWSVCEQIEKHYNRELKKEPTPQGEI</sequence>
<organism evidence="3 4">
    <name type="scientific">Fusarium torreyae</name>
    <dbReference type="NCBI Taxonomy" id="1237075"/>
    <lineage>
        <taxon>Eukaryota</taxon>
        <taxon>Fungi</taxon>
        <taxon>Dikarya</taxon>
        <taxon>Ascomycota</taxon>
        <taxon>Pezizomycotina</taxon>
        <taxon>Sordariomycetes</taxon>
        <taxon>Hypocreomycetidae</taxon>
        <taxon>Hypocreales</taxon>
        <taxon>Nectriaceae</taxon>
        <taxon>Fusarium</taxon>
    </lineage>
</organism>
<dbReference type="EMBL" id="JAOQAZ010000023">
    <property type="protein sequence ID" value="KAJ4253825.1"/>
    <property type="molecule type" value="Genomic_DNA"/>
</dbReference>
<keyword evidence="4" id="KW-1185">Reference proteome</keyword>
<protein>
    <recommendedName>
        <fullName evidence="2">F-box domain-containing protein</fullName>
    </recommendedName>
</protein>
<comment type="caution">
    <text evidence="3">The sequence shown here is derived from an EMBL/GenBank/DDBJ whole genome shotgun (WGS) entry which is preliminary data.</text>
</comment>
<dbReference type="Proteomes" id="UP001152049">
    <property type="component" value="Unassembled WGS sequence"/>
</dbReference>
<name>A0A9W8RUQ1_9HYPO</name>
<accession>A0A9W8RUQ1</accession>
<evidence type="ECO:0000259" key="2">
    <source>
        <dbReference type="PROSITE" id="PS50181"/>
    </source>
</evidence>
<feature type="compositionally biased region" description="Acidic residues" evidence="1">
    <location>
        <begin position="37"/>
        <end position="47"/>
    </location>
</feature>
<dbReference type="OrthoDB" id="2571985at2759"/>
<dbReference type="InterPro" id="IPR001810">
    <property type="entry name" value="F-box_dom"/>
</dbReference>
<dbReference type="PROSITE" id="PS50181">
    <property type="entry name" value="FBOX"/>
    <property type="match status" value="1"/>
</dbReference>